<keyword evidence="8 16" id="KW-0812">Transmembrane</keyword>
<feature type="transmembrane region" description="Helical" evidence="16">
    <location>
        <begin position="57"/>
        <end position="74"/>
    </location>
</feature>
<dbReference type="Pfam" id="PF02233">
    <property type="entry name" value="PNTB"/>
    <property type="match status" value="1"/>
</dbReference>
<evidence type="ECO:0000256" key="9">
    <source>
        <dbReference type="ARBA" id="ARBA00022857"/>
    </source>
</evidence>
<feature type="transmembrane region" description="Helical" evidence="16">
    <location>
        <begin position="6"/>
        <end position="25"/>
    </location>
</feature>
<feature type="transmembrane region" description="Helical" evidence="16">
    <location>
        <begin position="246"/>
        <end position="264"/>
    </location>
</feature>
<feature type="transmembrane region" description="Helical" evidence="16">
    <location>
        <begin position="220"/>
        <end position="240"/>
    </location>
</feature>
<evidence type="ECO:0000256" key="6">
    <source>
        <dbReference type="ARBA" id="ARBA00022475"/>
    </source>
</evidence>
<feature type="transmembrane region" description="Helical" evidence="16">
    <location>
        <begin position="86"/>
        <end position="103"/>
    </location>
</feature>
<dbReference type="PANTHER" id="PTHR44758:SF1">
    <property type="entry name" value="NAD(P) TRANSHYDROGENASE SUBUNIT BETA"/>
    <property type="match status" value="1"/>
</dbReference>
<sequence>MTYLVNGLYIVAFSLFIYGLMGLTGPKTAVRGNLIAAVGMVIAVIATLISVRHTSNWILIVAGLVVGVVLGVPPAKYTKMTAMPQLVAAFNGVGGGTVALIAWSEFINSQGFSHFDEEPTVHIVIGSLFAAIIGSVSFWGSLIAFGKLQEILPGRPIGVGKLQQPLNLLLLLGAVAAAVVIGVGATGEGVSQLWMIAVLVLAGVLGLMVVLPIGGADMPVVISLLNALTGLSAAAAGLALNNTAMIVAGMIVGASGTILTNLMAKAMNRSIPAIVAGGFGGGGTAPGAAGGEQKQAKATSAADAAIQMAYANQVIVVPGYGMAVAQAQHAVKEMASLLEAKGVEVKYAIHPVAGRMPGHMNVLLAEAEVSYDALKEMDDINGEFNRTDVALVIGANDVTNPAAREDSSSPIYGMPVLNVDQAKSVIVLKRSMNSGFAGIDNPLFYADHTSMLFGDAKKSVGAVTEELKAL</sequence>
<keyword evidence="6 15" id="KW-1003">Cell membrane</keyword>
<feature type="transmembrane region" description="Helical" evidence="16">
    <location>
        <begin position="166"/>
        <end position="187"/>
    </location>
</feature>
<protein>
    <recommendedName>
        <fullName evidence="5 15">NAD(P) transhydrogenase subunit beta</fullName>
        <ecNumber evidence="4 15">7.1.1.1</ecNumber>
    </recommendedName>
    <alternativeName>
        <fullName evidence="15">Nicotinamide nucleotide transhydrogenase subunit beta</fullName>
    </alternativeName>
</protein>
<keyword evidence="10 15" id="KW-1278">Translocase</keyword>
<reference evidence="18 19" key="1">
    <citation type="submission" date="2024-06" db="EMBL/GenBank/DDBJ databases">
        <title>The Natural Products Discovery Center: Release of the First 8490 Sequenced Strains for Exploring Actinobacteria Biosynthetic Diversity.</title>
        <authorList>
            <person name="Kalkreuter E."/>
            <person name="Kautsar S.A."/>
            <person name="Yang D."/>
            <person name="Bader C.D."/>
            <person name="Teijaro C.N."/>
            <person name="Fluegel L."/>
            <person name="Davis C.M."/>
            <person name="Simpson J.R."/>
            <person name="Lauterbach L."/>
            <person name="Steele A.D."/>
            <person name="Gui C."/>
            <person name="Meng S."/>
            <person name="Li G."/>
            <person name="Viehrig K."/>
            <person name="Ye F."/>
            <person name="Su P."/>
            <person name="Kiefer A.F."/>
            <person name="Nichols A."/>
            <person name="Cepeda A.J."/>
            <person name="Yan W."/>
            <person name="Fan B."/>
            <person name="Jiang Y."/>
            <person name="Adhikari A."/>
            <person name="Zheng C.-J."/>
            <person name="Schuster L."/>
            <person name="Cowan T.M."/>
            <person name="Smanski M.J."/>
            <person name="Chevrette M.G."/>
            <person name="De Carvalho L.P.S."/>
            <person name="Shen B."/>
        </authorList>
    </citation>
    <scope>NUCLEOTIDE SEQUENCE [LARGE SCALE GENOMIC DNA]</scope>
    <source>
        <strain evidence="18 19">NPDC019434</strain>
    </source>
</reference>
<dbReference type="PIRSF" id="PIRSF000204">
    <property type="entry name" value="PNTB"/>
    <property type="match status" value="1"/>
</dbReference>
<comment type="similarity">
    <text evidence="3 15">Belongs to the PNT beta subunit family.</text>
</comment>
<evidence type="ECO:0000256" key="10">
    <source>
        <dbReference type="ARBA" id="ARBA00022967"/>
    </source>
</evidence>
<evidence type="ECO:0000259" key="17">
    <source>
        <dbReference type="Pfam" id="PF02233"/>
    </source>
</evidence>
<evidence type="ECO:0000256" key="3">
    <source>
        <dbReference type="ARBA" id="ARBA00007919"/>
    </source>
</evidence>
<evidence type="ECO:0000256" key="16">
    <source>
        <dbReference type="SAM" id="Phobius"/>
    </source>
</evidence>
<organism evidence="18 19">
    <name type="scientific">Nocardia niwae</name>
    <dbReference type="NCBI Taxonomy" id="626084"/>
    <lineage>
        <taxon>Bacteria</taxon>
        <taxon>Bacillati</taxon>
        <taxon>Actinomycetota</taxon>
        <taxon>Actinomycetes</taxon>
        <taxon>Mycobacteriales</taxon>
        <taxon>Nocardiaceae</taxon>
        <taxon>Nocardia</taxon>
    </lineage>
</organism>
<dbReference type="SUPFAM" id="SSF52467">
    <property type="entry name" value="DHS-like NAD/FAD-binding domain"/>
    <property type="match status" value="1"/>
</dbReference>
<dbReference type="Proteomes" id="UP001550535">
    <property type="component" value="Unassembled WGS sequence"/>
</dbReference>
<proteinExistence type="inferred from homology"/>
<evidence type="ECO:0000256" key="8">
    <source>
        <dbReference type="ARBA" id="ARBA00022692"/>
    </source>
</evidence>
<evidence type="ECO:0000256" key="15">
    <source>
        <dbReference type="PIRNR" id="PIRNR000204"/>
    </source>
</evidence>
<dbReference type="InterPro" id="IPR029035">
    <property type="entry name" value="DHS-like_NAD/FAD-binding_dom"/>
</dbReference>
<dbReference type="InterPro" id="IPR012136">
    <property type="entry name" value="NADH_DH_b"/>
</dbReference>
<keyword evidence="13 15" id="KW-0472">Membrane</keyword>
<keyword evidence="7 15" id="KW-0997">Cell inner membrane</keyword>
<dbReference type="EC" id="7.1.1.1" evidence="4 15"/>
<dbReference type="RefSeq" id="WP_063023118.1">
    <property type="nucleotide sequence ID" value="NZ_JBEYBM010000031.1"/>
</dbReference>
<evidence type="ECO:0000256" key="13">
    <source>
        <dbReference type="ARBA" id="ARBA00023136"/>
    </source>
</evidence>
<evidence type="ECO:0000256" key="1">
    <source>
        <dbReference type="ARBA" id="ARBA00003943"/>
    </source>
</evidence>
<comment type="function">
    <text evidence="1 15">The transhydrogenation between NADH and NADP is coupled to respiration and ATP hydrolysis and functions as a proton pump across the membrane.</text>
</comment>
<dbReference type="InterPro" id="IPR034300">
    <property type="entry name" value="PNTB-like"/>
</dbReference>
<comment type="caution">
    <text evidence="18">The sequence shown here is derived from an EMBL/GenBank/DDBJ whole genome shotgun (WGS) entry which is preliminary data.</text>
</comment>
<gene>
    <name evidence="18" type="ORF">ABZ507_21525</name>
</gene>
<evidence type="ECO:0000313" key="19">
    <source>
        <dbReference type="Proteomes" id="UP001550535"/>
    </source>
</evidence>
<name>A0ABV2XES2_9NOCA</name>
<keyword evidence="19" id="KW-1185">Reference proteome</keyword>
<evidence type="ECO:0000313" key="18">
    <source>
        <dbReference type="EMBL" id="MEU2124397.1"/>
    </source>
</evidence>
<evidence type="ECO:0000256" key="4">
    <source>
        <dbReference type="ARBA" id="ARBA00012943"/>
    </source>
</evidence>
<keyword evidence="9 15" id="KW-0521">NADP</keyword>
<feature type="transmembrane region" description="Helical" evidence="16">
    <location>
        <begin position="123"/>
        <end position="145"/>
    </location>
</feature>
<dbReference type="EMBL" id="JBEYBR010000057">
    <property type="protein sequence ID" value="MEU2124397.1"/>
    <property type="molecule type" value="Genomic_DNA"/>
</dbReference>
<evidence type="ECO:0000256" key="5">
    <source>
        <dbReference type="ARBA" id="ARBA00014581"/>
    </source>
</evidence>
<evidence type="ECO:0000256" key="11">
    <source>
        <dbReference type="ARBA" id="ARBA00022989"/>
    </source>
</evidence>
<evidence type="ECO:0000256" key="7">
    <source>
        <dbReference type="ARBA" id="ARBA00022519"/>
    </source>
</evidence>
<dbReference type="PANTHER" id="PTHR44758">
    <property type="entry name" value="NAD(P) TRANSHYDROGENASE SUBUNIT BETA"/>
    <property type="match status" value="1"/>
</dbReference>
<comment type="subcellular location">
    <subcellularLocation>
        <location evidence="2">Cell inner membrane</location>
        <topology evidence="2">Multi-pass membrane protein</topology>
    </subcellularLocation>
</comment>
<evidence type="ECO:0000256" key="2">
    <source>
        <dbReference type="ARBA" id="ARBA00004429"/>
    </source>
</evidence>
<evidence type="ECO:0000256" key="14">
    <source>
        <dbReference type="ARBA" id="ARBA00048202"/>
    </source>
</evidence>
<feature type="transmembrane region" description="Helical" evidence="16">
    <location>
        <begin position="32"/>
        <end position="51"/>
    </location>
</feature>
<comment type="catalytic activity">
    <reaction evidence="14 15">
        <text>NAD(+) + NADPH + H(+)(in) = NADH + NADP(+) + H(+)(out)</text>
        <dbReference type="Rhea" id="RHEA:47992"/>
        <dbReference type="ChEBI" id="CHEBI:15378"/>
        <dbReference type="ChEBI" id="CHEBI:57540"/>
        <dbReference type="ChEBI" id="CHEBI:57783"/>
        <dbReference type="ChEBI" id="CHEBI:57945"/>
        <dbReference type="ChEBI" id="CHEBI:58349"/>
        <dbReference type="EC" id="7.1.1.1"/>
    </reaction>
</comment>
<feature type="domain" description="NADP transhydrogenase beta-like" evidence="17">
    <location>
        <begin position="8"/>
        <end position="465"/>
    </location>
</feature>
<feature type="transmembrane region" description="Helical" evidence="16">
    <location>
        <begin position="193"/>
        <end position="213"/>
    </location>
</feature>
<evidence type="ECO:0000256" key="12">
    <source>
        <dbReference type="ARBA" id="ARBA00023027"/>
    </source>
</evidence>
<keyword evidence="12 15" id="KW-0520">NAD</keyword>
<accession>A0ABV2XES2</accession>
<keyword evidence="11 16" id="KW-1133">Transmembrane helix</keyword>
<dbReference type="Gene3D" id="3.40.50.1220">
    <property type="entry name" value="TPP-binding domain"/>
    <property type="match status" value="1"/>
</dbReference>